<accession>Q600P5</accession>
<evidence type="ECO:0000313" key="14">
    <source>
        <dbReference type="Proteomes" id="UP000006822"/>
    </source>
</evidence>
<evidence type="ECO:0000256" key="6">
    <source>
        <dbReference type="ARBA" id="ARBA00022840"/>
    </source>
</evidence>
<evidence type="ECO:0000256" key="11">
    <source>
        <dbReference type="SAM" id="Phobius"/>
    </source>
</evidence>
<keyword evidence="11" id="KW-0472">Membrane</keyword>
<sequence length="520" mass="61578">MLQERSKMTKKCYITTPIYYASGRLHIGHLYTTVLAWVIRNFKKMSGFEARLFTGSDEHGQKISQLAAKANLEPQEFVDKNVENFKFLWEKFEIDYDYFQRTTNLNHKNFIKKIFLKMYEDNHIFNGEYQGLYSISDEEFLSQSQAVYQNRNYFHPVSGAKMELISEKSYFFPIKKFQKWLEDFLLENPKFIFDSKIANELRQNFLQKGLEDLSVTRKNLKWGIFLDQKFENQTIYVWLDALFSYLSVFKDQIDLENPKKSNFWTDSAQIIQVVGKEIARFHCIYWPIFLKSLNFRLPSIILTHGWLITPEGKMSKSKGNVINPLDLLKKFDPEIIKFYFVSQINTKNDSVFDENLLENFYNSFFVNTFGNLISRTIALIVKKFDQPLLFEIADLDWTDISFYEKILLSLDEFCDNFDQLEIEKAFKTVIELTKNLNGFFDIKQLWNQKNLKKLAQGLILVLNGIYAITVFLSIAMPKKTNEILEFLGINEKNFLLITKLDKFDKINFKKLEKPFFPRKN</sequence>
<keyword evidence="11" id="KW-1133">Transmembrane helix</keyword>
<dbReference type="Gene3D" id="2.170.220.10">
    <property type="match status" value="1"/>
</dbReference>
<dbReference type="InterPro" id="IPR033911">
    <property type="entry name" value="MetRS_core"/>
</dbReference>
<dbReference type="SUPFAM" id="SSF47323">
    <property type="entry name" value="Anticodon-binding domain of a subclass of class I aminoacyl-tRNA synthetases"/>
    <property type="match status" value="1"/>
</dbReference>
<comment type="function">
    <text evidence="1">Is required not only for elongation of protein synthesis but also for the initiation of all mRNA translation through initiator tRNA(fMet) aminoacylation.</text>
</comment>
<dbReference type="Proteomes" id="UP000006822">
    <property type="component" value="Chromosome"/>
</dbReference>
<evidence type="ECO:0000256" key="5">
    <source>
        <dbReference type="ARBA" id="ARBA00022741"/>
    </source>
</evidence>
<dbReference type="PANTHER" id="PTHR43326">
    <property type="entry name" value="METHIONYL-TRNA SYNTHETASE"/>
    <property type="match status" value="1"/>
</dbReference>
<keyword evidence="11" id="KW-0812">Transmembrane</keyword>
<dbReference type="InterPro" id="IPR015413">
    <property type="entry name" value="Methionyl/Leucyl_tRNA_Synth"/>
</dbReference>
<dbReference type="InterPro" id="IPR009080">
    <property type="entry name" value="tRNAsynth_Ia_anticodon-bd"/>
</dbReference>
<dbReference type="Pfam" id="PF09334">
    <property type="entry name" value="tRNA-synt_1g"/>
    <property type="match status" value="2"/>
</dbReference>
<evidence type="ECO:0000256" key="2">
    <source>
        <dbReference type="ARBA" id="ARBA00012838"/>
    </source>
</evidence>
<dbReference type="KEGG" id="mhy:mhp410"/>
<feature type="transmembrane region" description="Helical" evidence="11">
    <location>
        <begin position="454"/>
        <end position="476"/>
    </location>
</feature>
<feature type="domain" description="Methionyl/Leucyl tRNA synthetase" evidence="12">
    <location>
        <begin position="157"/>
        <end position="376"/>
    </location>
</feature>
<comment type="similarity">
    <text evidence="10">Belongs to the class-I aminoacyl-tRNA synthetase family.</text>
</comment>
<keyword evidence="7 10" id="KW-0648">Protein biosynthesis</keyword>
<dbReference type="EC" id="6.1.1.10" evidence="2"/>
<name>Q600P5_MESH2</name>
<dbReference type="GO" id="GO:0006431">
    <property type="term" value="P:methionyl-tRNA aminoacylation"/>
    <property type="evidence" value="ECO:0007669"/>
    <property type="project" value="InterPro"/>
</dbReference>
<dbReference type="CDD" id="cd00814">
    <property type="entry name" value="MetRS_core"/>
    <property type="match status" value="1"/>
</dbReference>
<evidence type="ECO:0000313" key="13">
    <source>
        <dbReference type="EMBL" id="AAV27564.1"/>
    </source>
</evidence>
<dbReference type="InterPro" id="IPR014758">
    <property type="entry name" value="Met-tRNA_synth"/>
</dbReference>
<dbReference type="SUPFAM" id="SSF52374">
    <property type="entry name" value="Nucleotidylyl transferase"/>
    <property type="match status" value="1"/>
</dbReference>
<dbReference type="EMBL" id="AE017332">
    <property type="protein sequence ID" value="AAV27564.1"/>
    <property type="molecule type" value="Genomic_DNA"/>
</dbReference>
<dbReference type="PhylomeDB" id="Q600P5"/>
<keyword evidence="5 10" id="KW-0547">Nucleotide-binding</keyword>
<dbReference type="InterPro" id="IPR014729">
    <property type="entry name" value="Rossmann-like_a/b/a_fold"/>
</dbReference>
<reference evidence="13 14" key="1">
    <citation type="journal article" date="2004" name="J. Bacteriol.">
        <title>The genome sequence of Mycoplasma hyopneumoniae strain 232, the agent of swine mycoplasmosis.</title>
        <authorList>
            <person name="Minion F.C."/>
            <person name="Lefkowitz E.J."/>
            <person name="Madsen M.L."/>
            <person name="Cleary B.J."/>
            <person name="Swartzell S.M."/>
            <person name="Mahairas G.G."/>
        </authorList>
    </citation>
    <scope>NUCLEOTIDE SEQUENCE [LARGE SCALE GENOMIC DNA]</scope>
    <source>
        <strain evidence="13 14">232</strain>
    </source>
</reference>
<keyword evidence="6 10" id="KW-0067">ATP-binding</keyword>
<dbReference type="GO" id="GO:0005524">
    <property type="term" value="F:ATP binding"/>
    <property type="evidence" value="ECO:0007669"/>
    <property type="project" value="UniProtKB-KW"/>
</dbReference>
<evidence type="ECO:0000256" key="3">
    <source>
        <dbReference type="ARBA" id="ARBA00018753"/>
    </source>
</evidence>
<dbReference type="PRINTS" id="PR01041">
    <property type="entry name" value="TRNASYNTHMET"/>
</dbReference>
<evidence type="ECO:0000256" key="7">
    <source>
        <dbReference type="ARBA" id="ARBA00022917"/>
    </source>
</evidence>
<evidence type="ECO:0000256" key="8">
    <source>
        <dbReference type="ARBA" id="ARBA00023146"/>
    </source>
</evidence>
<dbReference type="PANTHER" id="PTHR43326:SF1">
    <property type="entry name" value="METHIONINE--TRNA LIGASE, MITOCHONDRIAL"/>
    <property type="match status" value="1"/>
</dbReference>
<evidence type="ECO:0000256" key="1">
    <source>
        <dbReference type="ARBA" id="ARBA00003314"/>
    </source>
</evidence>
<dbReference type="HOGENOM" id="CLU_009710_9_2_14"/>
<gene>
    <name evidence="13" type="primary">metG</name>
    <name evidence="13" type="ordered locus">mhp410</name>
</gene>
<keyword evidence="4 10" id="KW-0436">Ligase</keyword>
<evidence type="ECO:0000256" key="4">
    <source>
        <dbReference type="ARBA" id="ARBA00022598"/>
    </source>
</evidence>
<dbReference type="GO" id="GO:0004825">
    <property type="term" value="F:methionine-tRNA ligase activity"/>
    <property type="evidence" value="ECO:0007669"/>
    <property type="project" value="UniProtKB-EC"/>
</dbReference>
<dbReference type="InterPro" id="IPR023457">
    <property type="entry name" value="Met-tRNA_synth_2"/>
</dbReference>
<organism evidence="13 14">
    <name type="scientific">Mesomycoplasma hyopneumoniae (strain 232)</name>
    <name type="common">Mycoplasma hyopneumoniae</name>
    <dbReference type="NCBI Taxonomy" id="295358"/>
    <lineage>
        <taxon>Bacteria</taxon>
        <taxon>Bacillati</taxon>
        <taxon>Mycoplasmatota</taxon>
        <taxon>Mycoplasmoidales</taxon>
        <taxon>Metamycoplasmataceae</taxon>
        <taxon>Mesomycoplasma</taxon>
    </lineage>
</organism>
<evidence type="ECO:0000259" key="12">
    <source>
        <dbReference type="Pfam" id="PF09334"/>
    </source>
</evidence>
<keyword evidence="8 10" id="KW-0030">Aminoacyl-tRNA synthetase</keyword>
<dbReference type="Gene3D" id="1.10.730.10">
    <property type="entry name" value="Isoleucyl-tRNA Synthetase, Domain 1"/>
    <property type="match status" value="1"/>
</dbReference>
<evidence type="ECO:0000256" key="10">
    <source>
        <dbReference type="RuleBase" id="RU363039"/>
    </source>
</evidence>
<dbReference type="AlphaFoldDB" id="Q600P5"/>
<dbReference type="eggNOG" id="COG0143">
    <property type="taxonomic scope" value="Bacteria"/>
</dbReference>
<proteinExistence type="inferred from homology"/>
<dbReference type="NCBIfam" id="TIGR00398">
    <property type="entry name" value="metG"/>
    <property type="match status" value="1"/>
</dbReference>
<dbReference type="Gene3D" id="3.40.50.620">
    <property type="entry name" value="HUPs"/>
    <property type="match status" value="1"/>
</dbReference>
<protein>
    <recommendedName>
        <fullName evidence="3">Methionine--tRNA ligase</fullName>
        <ecNumber evidence="2">6.1.1.10</ecNumber>
    </recommendedName>
    <alternativeName>
        <fullName evidence="9">Methionyl-tRNA synthetase</fullName>
    </alternativeName>
</protein>
<evidence type="ECO:0000256" key="9">
    <source>
        <dbReference type="ARBA" id="ARBA00030904"/>
    </source>
</evidence>
<feature type="domain" description="Methionyl/Leucyl tRNA synthetase" evidence="12">
    <location>
        <begin position="13"/>
        <end position="145"/>
    </location>
</feature>